<keyword evidence="2 10" id="KW-0004">4Fe-4S</keyword>
<dbReference type="PANTHER" id="PTHR43560">
    <property type="entry name" value="ION-TRANSLOCATING OXIDOREDUCTASE COMPLEX SUBUNIT B"/>
    <property type="match status" value="1"/>
</dbReference>
<feature type="binding site" evidence="10">
    <location>
        <position position="174"/>
    </location>
    <ligand>
        <name>[4Fe-4S] cluster</name>
        <dbReference type="ChEBI" id="CHEBI:49883"/>
        <label>3</label>
    </ligand>
</feature>
<keyword evidence="8 10" id="KW-0411">Iron-sulfur</keyword>
<evidence type="ECO:0000256" key="1">
    <source>
        <dbReference type="ARBA" id="ARBA00022448"/>
    </source>
</evidence>
<name>A0A1I0DVC6_9FIRM</name>
<feature type="domain" description="4Fe-4S" evidence="13">
    <location>
        <begin position="32"/>
        <end position="91"/>
    </location>
</feature>
<evidence type="ECO:0000313" key="14">
    <source>
        <dbReference type="EMBL" id="SET36577.1"/>
    </source>
</evidence>
<reference evidence="15" key="1">
    <citation type="submission" date="2016-10" db="EMBL/GenBank/DDBJ databases">
        <authorList>
            <person name="Varghese N."/>
            <person name="Submissions S."/>
        </authorList>
    </citation>
    <scope>NUCLEOTIDE SEQUENCE [LARGE SCALE GENOMIC DNA]</scope>
    <source>
        <strain evidence="15">DSM 1551</strain>
    </source>
</reference>
<feature type="binding site" evidence="10">
    <location>
        <position position="171"/>
    </location>
    <ligand>
        <name>[4Fe-4S] cluster</name>
        <dbReference type="ChEBI" id="CHEBI:49883"/>
        <label>3</label>
    </ligand>
</feature>
<comment type="subcellular location">
    <subcellularLocation>
        <location evidence="10">Cell membrane</location>
    </subcellularLocation>
</comment>
<evidence type="ECO:0000256" key="7">
    <source>
        <dbReference type="ARBA" id="ARBA00023004"/>
    </source>
</evidence>
<gene>
    <name evidence="10" type="primary">rnfB</name>
    <name evidence="14" type="ORF">SAMN04489758_10823</name>
</gene>
<dbReference type="GeneID" id="78288027"/>
<dbReference type="PROSITE" id="PS51656">
    <property type="entry name" value="4FE4S"/>
    <property type="match status" value="1"/>
</dbReference>
<evidence type="ECO:0000256" key="2">
    <source>
        <dbReference type="ARBA" id="ARBA00022485"/>
    </source>
</evidence>
<keyword evidence="9 10" id="KW-0472">Membrane</keyword>
<feature type="binding site" evidence="10">
    <location>
        <position position="49"/>
    </location>
    <ligand>
        <name>[4Fe-4S] cluster</name>
        <dbReference type="ChEBI" id="CHEBI:49883"/>
        <label>1</label>
    </ligand>
</feature>
<evidence type="ECO:0000256" key="6">
    <source>
        <dbReference type="ARBA" id="ARBA00022982"/>
    </source>
</evidence>
<organism evidence="14 15">
    <name type="scientific">Thomasclavelia cocleata</name>
    <dbReference type="NCBI Taxonomy" id="69824"/>
    <lineage>
        <taxon>Bacteria</taxon>
        <taxon>Bacillati</taxon>
        <taxon>Bacillota</taxon>
        <taxon>Erysipelotrichia</taxon>
        <taxon>Erysipelotrichales</taxon>
        <taxon>Coprobacillaceae</taxon>
        <taxon>Thomasclavelia</taxon>
    </lineage>
</organism>
<evidence type="ECO:0000256" key="8">
    <source>
        <dbReference type="ARBA" id="ARBA00023014"/>
    </source>
</evidence>
<dbReference type="InterPro" id="IPR007202">
    <property type="entry name" value="4Fe-4S_dom"/>
</dbReference>
<proteinExistence type="inferred from homology"/>
<feature type="binding site" evidence="10">
    <location>
        <position position="138"/>
    </location>
    <ligand>
        <name>[4Fe-4S] cluster</name>
        <dbReference type="ChEBI" id="CHEBI:49883"/>
        <label>2</label>
    </ligand>
</feature>
<dbReference type="PROSITE" id="PS00198">
    <property type="entry name" value="4FE4S_FER_1"/>
    <property type="match status" value="3"/>
</dbReference>
<comment type="similarity">
    <text evidence="10">Belongs to the 4Fe4S bacterial-type ferredoxin family. RnfB subfamily.</text>
</comment>
<evidence type="ECO:0000256" key="10">
    <source>
        <dbReference type="HAMAP-Rule" id="MF_00463"/>
    </source>
</evidence>
<accession>A0A1I0DVC6</accession>
<evidence type="ECO:0000313" key="15">
    <source>
        <dbReference type="Proteomes" id="UP000198558"/>
    </source>
</evidence>
<evidence type="ECO:0000256" key="4">
    <source>
        <dbReference type="ARBA" id="ARBA00022737"/>
    </source>
</evidence>
<keyword evidence="10" id="KW-1003">Cell membrane</keyword>
<dbReference type="InterPro" id="IPR017896">
    <property type="entry name" value="4Fe4S_Fe-S-bd"/>
</dbReference>
<dbReference type="GO" id="GO:0009055">
    <property type="term" value="F:electron transfer activity"/>
    <property type="evidence" value="ECO:0007669"/>
    <property type="project" value="InterPro"/>
</dbReference>
<dbReference type="GO" id="GO:0051539">
    <property type="term" value="F:4 iron, 4 sulfur cluster binding"/>
    <property type="evidence" value="ECO:0007669"/>
    <property type="project" value="UniProtKB-UniRule"/>
</dbReference>
<dbReference type="CDD" id="cd10549">
    <property type="entry name" value="MtMvhB_like"/>
    <property type="match status" value="1"/>
</dbReference>
<evidence type="ECO:0000256" key="3">
    <source>
        <dbReference type="ARBA" id="ARBA00022723"/>
    </source>
</evidence>
<keyword evidence="15" id="KW-1185">Reference proteome</keyword>
<feature type="binding site" evidence="10">
    <location>
        <position position="142"/>
    </location>
    <ligand>
        <name>[4Fe-4S] cluster</name>
        <dbReference type="ChEBI" id="CHEBI:49883"/>
        <label>2</label>
    </ligand>
</feature>
<dbReference type="Pfam" id="PF12838">
    <property type="entry name" value="Fer4_7"/>
    <property type="match status" value="1"/>
</dbReference>
<keyword evidence="11" id="KW-0812">Transmembrane</keyword>
<dbReference type="Gene3D" id="3.30.70.20">
    <property type="match status" value="2"/>
</dbReference>
<feature type="binding site" evidence="10">
    <location>
        <position position="152"/>
    </location>
    <ligand>
        <name>[4Fe-4S] cluster</name>
        <dbReference type="ChEBI" id="CHEBI:49883"/>
        <label>3</label>
    </ligand>
</feature>
<evidence type="ECO:0000256" key="5">
    <source>
        <dbReference type="ARBA" id="ARBA00022967"/>
    </source>
</evidence>
<keyword evidence="7 10" id="KW-0408">Iron</keyword>
<feature type="binding site" evidence="10">
    <location>
        <position position="181"/>
    </location>
    <ligand>
        <name>[4Fe-4S] cluster</name>
        <dbReference type="ChEBI" id="CHEBI:49883"/>
        <label>2</label>
    </ligand>
</feature>
<dbReference type="NCBIfam" id="TIGR01944">
    <property type="entry name" value="rnfB"/>
    <property type="match status" value="1"/>
</dbReference>
<keyword evidence="6 10" id="KW-0249">Electron transport</keyword>
<feature type="domain" description="4Fe-4S ferredoxin-type" evidence="12">
    <location>
        <begin position="206"/>
        <end position="236"/>
    </location>
</feature>
<keyword evidence="5 10" id="KW-1278">Translocase</keyword>
<evidence type="ECO:0000256" key="11">
    <source>
        <dbReference type="SAM" id="Phobius"/>
    </source>
</evidence>
<feature type="binding site" evidence="10">
    <location>
        <position position="57"/>
    </location>
    <ligand>
        <name>[4Fe-4S] cluster</name>
        <dbReference type="ChEBI" id="CHEBI:49883"/>
        <label>1</label>
    </ligand>
</feature>
<dbReference type="EC" id="7.-.-.-" evidence="10"/>
<dbReference type="Gene3D" id="1.10.15.40">
    <property type="entry name" value="Electron transport complex subunit B, putative Fe-S cluster"/>
    <property type="match status" value="1"/>
</dbReference>
<dbReference type="RefSeq" id="WP_092353133.1">
    <property type="nucleotide sequence ID" value="NZ_FOIN01000008.1"/>
</dbReference>
<sequence>MNEIIIATIIVGAIGLIIGILLTIASEKLSVAVNEKEIQIREQLPGNNCGGCGYPGCDGLAKAIAENEAKVNQCPVGGQIVADAIAEIMGVENEKTTRKVAFVHCNGTCKNVTTQYIYHGIKDCNNVSIIPGGGEKQCSNGCMGYGSCVRECEYNAIKIVDGVAVIDTDLCQACGKCIKVCPNNVISLVPYQKQAIVKCNSKTPALRARKDCNVSCIGCGLCARNCPNNAIIIENSLAHIDYSKCTNCGICKEKCPRKCIIMM</sequence>
<dbReference type="GO" id="GO:0022900">
    <property type="term" value="P:electron transport chain"/>
    <property type="evidence" value="ECO:0007669"/>
    <property type="project" value="UniProtKB-UniRule"/>
</dbReference>
<feature type="domain" description="4Fe-4S ferredoxin-type" evidence="12">
    <location>
        <begin position="162"/>
        <end position="191"/>
    </location>
</feature>
<feature type="binding site" evidence="10">
    <location>
        <position position="52"/>
    </location>
    <ligand>
        <name>[4Fe-4S] cluster</name>
        <dbReference type="ChEBI" id="CHEBI:49883"/>
        <label>1</label>
    </ligand>
</feature>
<evidence type="ECO:0000259" key="12">
    <source>
        <dbReference type="PROSITE" id="PS51379"/>
    </source>
</evidence>
<dbReference type="GO" id="GO:0005886">
    <property type="term" value="C:plasma membrane"/>
    <property type="evidence" value="ECO:0007669"/>
    <property type="project" value="UniProtKB-SubCell"/>
</dbReference>
<keyword evidence="4 10" id="KW-0677">Repeat</keyword>
<feature type="binding site" evidence="10">
    <location>
        <position position="177"/>
    </location>
    <ligand>
        <name>[4Fe-4S] cluster</name>
        <dbReference type="ChEBI" id="CHEBI:49883"/>
        <label>3</label>
    </ligand>
</feature>
<dbReference type="InterPro" id="IPR010207">
    <property type="entry name" value="Elect_transpt_cplx_RnfB/RsxB"/>
</dbReference>
<protein>
    <recommendedName>
        <fullName evidence="10">Ion-translocating oxidoreductase complex subunit B</fullName>
        <ecNumber evidence="10">7.-.-.-</ecNumber>
    </recommendedName>
    <alternativeName>
        <fullName evidence="10">Rnf electron transport complex subunit B</fullName>
    </alternativeName>
</protein>
<feature type="region of interest" description="Hydrophobic" evidence="10">
    <location>
        <begin position="1"/>
        <end position="26"/>
    </location>
</feature>
<dbReference type="AlphaFoldDB" id="A0A1I0DVC6"/>
<feature type="transmembrane region" description="Helical" evidence="11">
    <location>
        <begin position="6"/>
        <end position="26"/>
    </location>
</feature>
<dbReference type="Pfam" id="PF00037">
    <property type="entry name" value="Fer4"/>
    <property type="match status" value="1"/>
</dbReference>
<keyword evidence="1 10" id="KW-0813">Transport</keyword>
<feature type="domain" description="4Fe-4S ferredoxin-type" evidence="12">
    <location>
        <begin position="238"/>
        <end position="263"/>
    </location>
</feature>
<dbReference type="EMBL" id="FOIN01000008">
    <property type="protein sequence ID" value="SET36577.1"/>
    <property type="molecule type" value="Genomic_DNA"/>
</dbReference>
<dbReference type="HAMAP" id="MF_00463">
    <property type="entry name" value="RsxB_RnfB"/>
    <property type="match status" value="1"/>
</dbReference>
<dbReference type="Proteomes" id="UP000198558">
    <property type="component" value="Unassembled WGS sequence"/>
</dbReference>
<dbReference type="GO" id="GO:0046872">
    <property type="term" value="F:metal ion binding"/>
    <property type="evidence" value="ECO:0007669"/>
    <property type="project" value="UniProtKB-KW"/>
</dbReference>
<evidence type="ECO:0000259" key="13">
    <source>
        <dbReference type="PROSITE" id="PS51656"/>
    </source>
</evidence>
<keyword evidence="11" id="KW-1133">Transmembrane helix</keyword>
<comment type="function">
    <text evidence="10">Part of a membrane-bound complex that couples electron transfer with translocation of ions across the membrane.</text>
</comment>
<dbReference type="PANTHER" id="PTHR43560:SF1">
    <property type="entry name" value="ION-TRANSLOCATING OXIDOREDUCTASE COMPLEX SUBUNIT B"/>
    <property type="match status" value="1"/>
</dbReference>
<dbReference type="Pfam" id="PF04060">
    <property type="entry name" value="FeS"/>
    <property type="match status" value="1"/>
</dbReference>
<evidence type="ECO:0000256" key="9">
    <source>
        <dbReference type="ARBA" id="ARBA00023136"/>
    </source>
</evidence>
<dbReference type="OrthoDB" id="9789936at2"/>
<keyword evidence="3 10" id="KW-0479">Metal-binding</keyword>
<comment type="caution">
    <text evidence="10">Lacks conserved residue(s) required for the propagation of feature annotation.</text>
</comment>
<dbReference type="InterPro" id="IPR050395">
    <property type="entry name" value="4Fe4S_Ferredoxin_RnfB"/>
</dbReference>
<feature type="binding site" evidence="10">
    <location>
        <position position="74"/>
    </location>
    <ligand>
        <name>[4Fe-4S] cluster</name>
        <dbReference type="ChEBI" id="CHEBI:49883"/>
        <label>1</label>
    </ligand>
</feature>
<comment type="cofactor">
    <cofactor evidence="10">
        <name>[4Fe-4S] cluster</name>
        <dbReference type="ChEBI" id="CHEBI:49883"/>
    </cofactor>
    <text evidence="10">Binds 3 [4Fe-4S] clusters.</text>
</comment>
<comment type="subunit">
    <text evidence="10">The complex is composed of six subunits: RnfA, RnfB, RnfC, RnfD, RnfE and RnfG.</text>
</comment>
<dbReference type="SUPFAM" id="SSF54862">
    <property type="entry name" value="4Fe-4S ferredoxins"/>
    <property type="match status" value="1"/>
</dbReference>
<dbReference type="InterPro" id="IPR017900">
    <property type="entry name" value="4Fe4S_Fe_S_CS"/>
</dbReference>
<feature type="binding site" evidence="10">
    <location>
        <position position="148"/>
    </location>
    <ligand>
        <name>[4Fe-4S] cluster</name>
        <dbReference type="ChEBI" id="CHEBI:49883"/>
        <label>2</label>
    </ligand>
</feature>
<dbReference type="PROSITE" id="PS51379">
    <property type="entry name" value="4FE4S_FER_2"/>
    <property type="match status" value="3"/>
</dbReference>